<keyword evidence="4" id="KW-1185">Reference proteome</keyword>
<evidence type="ECO:0000313" key="3">
    <source>
        <dbReference type="Proteomes" id="UP000237923"/>
    </source>
</evidence>
<accession>A0A2N9K858</accession>
<reference evidence="2 3" key="1">
    <citation type="submission" date="2018-02" db="EMBL/GenBank/DDBJ databases">
        <authorList>
            <person name="Cohen D.B."/>
            <person name="Kent A.D."/>
        </authorList>
    </citation>
    <scope>NUCLEOTIDE SEQUENCE [LARGE SCALE GENOMIC DNA]</scope>
    <source>
        <strain evidence="2 3">CECT 9216</strain>
    </source>
</reference>
<dbReference type="EMBL" id="OKQR01000001">
    <property type="protein sequence ID" value="SPD91537.1"/>
    <property type="molecule type" value="Genomic_DNA"/>
</dbReference>
<dbReference type="Proteomes" id="UP000239237">
    <property type="component" value="Unassembled WGS sequence"/>
</dbReference>
<protein>
    <recommendedName>
        <fullName evidence="5">Ribbon-helix-helix protein CopG domain-containing protein</fullName>
    </recommendedName>
</protein>
<reference evidence="1 4" key="2">
    <citation type="submission" date="2018-02" db="EMBL/GenBank/DDBJ databases">
        <authorList>
            <person name="Rodrigo-Torres L."/>
            <person name="Arahal R. D."/>
            <person name="Lucena T."/>
        </authorList>
    </citation>
    <scope>NUCLEOTIDE SEQUENCE [LARGE SCALE GENOMIC DNA]</scope>
    <source>
        <strain evidence="1 4">CECT 8486</strain>
    </source>
</reference>
<evidence type="ECO:0000313" key="2">
    <source>
        <dbReference type="EMBL" id="SPE06762.1"/>
    </source>
</evidence>
<sequence>MKGITKTIKNIDEHALKIIEAQASKENVSSSQLIRVQIEDYAKRLEEDSAAKTLHTYLDDLIMANNNVVHGLNDNTIAIGEMFKTILARLEMYFPGLNDEVERIQKNARPQEKNFPKSIDFDEFE</sequence>
<proteinExistence type="predicted"/>
<dbReference type="RefSeq" id="WP_105299622.1">
    <property type="nucleotide sequence ID" value="NZ_JASDEH010000032.1"/>
</dbReference>
<dbReference type="AlphaFoldDB" id="A0A2N9K858"/>
<evidence type="ECO:0008006" key="5">
    <source>
        <dbReference type="Google" id="ProtNLM"/>
    </source>
</evidence>
<organism evidence="2 3">
    <name type="scientific">Leuconostoc suionicum</name>
    <dbReference type="NCBI Taxonomy" id="1511761"/>
    <lineage>
        <taxon>Bacteria</taxon>
        <taxon>Bacillati</taxon>
        <taxon>Bacillota</taxon>
        <taxon>Bacilli</taxon>
        <taxon>Lactobacillales</taxon>
        <taxon>Lactobacillaceae</taxon>
        <taxon>Leuconostoc</taxon>
    </lineage>
</organism>
<dbReference type="CDD" id="cd21631">
    <property type="entry name" value="RHH_CopG_NikR-like"/>
    <property type="match status" value="1"/>
</dbReference>
<gene>
    <name evidence="1" type="ORF">LES8486_00517</name>
    <name evidence="2" type="ORF">LES9216_00664</name>
</gene>
<dbReference type="Proteomes" id="UP000237923">
    <property type="component" value="Unassembled WGS sequence"/>
</dbReference>
<dbReference type="EMBL" id="OKQU01000001">
    <property type="protein sequence ID" value="SPE06762.1"/>
    <property type="molecule type" value="Genomic_DNA"/>
</dbReference>
<evidence type="ECO:0000313" key="1">
    <source>
        <dbReference type="EMBL" id="SPD91537.1"/>
    </source>
</evidence>
<name>A0A2N9K858_9LACO</name>
<evidence type="ECO:0000313" key="4">
    <source>
        <dbReference type="Proteomes" id="UP000239237"/>
    </source>
</evidence>